<evidence type="ECO:0000313" key="2">
    <source>
        <dbReference type="Proteomes" id="UP000027987"/>
    </source>
</evidence>
<keyword evidence="2" id="KW-1185">Reference proteome</keyword>
<dbReference type="HOGENOM" id="CLU_1956110_0_0_6"/>
<protein>
    <submittedName>
        <fullName evidence="1">Uncharacterized protein</fullName>
    </submittedName>
</protein>
<organism evidence="1 2">
    <name type="scientific">Dyella japonica A8</name>
    <dbReference type="NCBI Taxonomy" id="1217721"/>
    <lineage>
        <taxon>Bacteria</taxon>
        <taxon>Pseudomonadati</taxon>
        <taxon>Pseudomonadota</taxon>
        <taxon>Gammaproteobacteria</taxon>
        <taxon>Lysobacterales</taxon>
        <taxon>Rhodanobacteraceae</taxon>
        <taxon>Dyella</taxon>
    </lineage>
</organism>
<reference evidence="1 2" key="1">
    <citation type="submission" date="2014-07" db="EMBL/GenBank/DDBJ databases">
        <title>Complete Genome Sequence of Dyella japonica Strain A8 Isolated from Malaysian Tropical Soil.</title>
        <authorList>
            <person name="Hui R.K.H."/>
            <person name="Chen J.-W."/>
            <person name="Chan K.-G."/>
            <person name="Leung F.C.C."/>
        </authorList>
    </citation>
    <scope>NUCLEOTIDE SEQUENCE [LARGE SCALE GENOMIC DNA]</scope>
    <source>
        <strain evidence="1 2">A8</strain>
    </source>
</reference>
<dbReference type="KEGG" id="dja:HY57_13060"/>
<proteinExistence type="predicted"/>
<name>A0A075K7M6_9GAMM</name>
<accession>A0A075K7M6</accession>
<dbReference type="Proteomes" id="UP000027987">
    <property type="component" value="Chromosome"/>
</dbReference>
<gene>
    <name evidence="1" type="ORF">HY57_13060</name>
</gene>
<dbReference type="AlphaFoldDB" id="A0A075K7M6"/>
<dbReference type="EMBL" id="CP008884">
    <property type="protein sequence ID" value="AIF48123.1"/>
    <property type="molecule type" value="Genomic_DNA"/>
</dbReference>
<evidence type="ECO:0000313" key="1">
    <source>
        <dbReference type="EMBL" id="AIF48123.1"/>
    </source>
</evidence>
<sequence length="128" mass="13848">MVIDQCGLLSLGWERFQEEGDSAEILIIHVLGAVLHYISHPTKDGTAIASPHFKQDDKIVCADITESALTLSPQTRCNPIVAFAAAEVHQTAGRAKRLLLQCHGPRGMAGATMAEPLDEVFTTLLLRS</sequence>